<dbReference type="CDD" id="cd04496">
    <property type="entry name" value="SSB_OBF"/>
    <property type="match status" value="1"/>
</dbReference>
<dbReference type="PANTHER" id="PTHR10302">
    <property type="entry name" value="SINGLE-STRANDED DNA-BINDING PROTEIN"/>
    <property type="match status" value="1"/>
</dbReference>
<dbReference type="GO" id="GO:0006264">
    <property type="term" value="P:mitochondrial DNA replication"/>
    <property type="evidence" value="ECO:0007669"/>
    <property type="project" value="TreeGrafter"/>
</dbReference>
<keyword evidence="4" id="KW-1185">Reference proteome</keyword>
<keyword evidence="1 2" id="KW-0238">DNA-binding</keyword>
<evidence type="ECO:0000256" key="2">
    <source>
        <dbReference type="PROSITE-ProRule" id="PRU00252"/>
    </source>
</evidence>
<dbReference type="PANTHER" id="PTHR10302:SF0">
    <property type="entry name" value="SINGLE-STRANDED DNA-BINDING PROTEIN, MITOCHONDRIAL"/>
    <property type="match status" value="1"/>
</dbReference>
<dbReference type="InterPro" id="IPR012340">
    <property type="entry name" value="NA-bd_OB-fold"/>
</dbReference>
<dbReference type="AlphaFoldDB" id="A0A8K0RY37"/>
<dbReference type="InterPro" id="IPR011344">
    <property type="entry name" value="ssDNA-bd"/>
</dbReference>
<dbReference type="Pfam" id="PF00436">
    <property type="entry name" value="SSB"/>
    <property type="match status" value="1"/>
</dbReference>
<accession>A0A8K0RY37</accession>
<dbReference type="PROSITE" id="PS50935">
    <property type="entry name" value="SSB"/>
    <property type="match status" value="1"/>
</dbReference>
<dbReference type="OrthoDB" id="1078367at2759"/>
<dbReference type="GO" id="GO:0042645">
    <property type="term" value="C:mitochondrial nucleoid"/>
    <property type="evidence" value="ECO:0007669"/>
    <property type="project" value="TreeGrafter"/>
</dbReference>
<evidence type="ECO:0008006" key="5">
    <source>
        <dbReference type="Google" id="ProtNLM"/>
    </source>
</evidence>
<organism evidence="3 4">
    <name type="scientific">Fusarium tricinctum</name>
    <dbReference type="NCBI Taxonomy" id="61284"/>
    <lineage>
        <taxon>Eukaryota</taxon>
        <taxon>Fungi</taxon>
        <taxon>Dikarya</taxon>
        <taxon>Ascomycota</taxon>
        <taxon>Pezizomycotina</taxon>
        <taxon>Sordariomycetes</taxon>
        <taxon>Hypocreomycetidae</taxon>
        <taxon>Hypocreales</taxon>
        <taxon>Nectriaceae</taxon>
        <taxon>Fusarium</taxon>
        <taxon>Fusarium tricinctum species complex</taxon>
    </lineage>
</organism>
<dbReference type="SUPFAM" id="SSF50249">
    <property type="entry name" value="Nucleic acid-binding proteins"/>
    <property type="match status" value="1"/>
</dbReference>
<evidence type="ECO:0000256" key="1">
    <source>
        <dbReference type="ARBA" id="ARBA00023125"/>
    </source>
</evidence>
<protein>
    <recommendedName>
        <fullName evidence="5">SsDNA binding protein</fullName>
    </recommendedName>
</protein>
<dbReference type="Proteomes" id="UP000813427">
    <property type="component" value="Unassembled WGS sequence"/>
</dbReference>
<sequence length="138" mass="15057">MSFSSVFRRAALTPASAARAFSTTTPRPLAKITIIGNLADTPEVHPTSTGREILRYAVASNSGRGENRKTSWFRVTSFAEGAQRDYLMNLPKGATVYVEGDASLNTFTDSAGQNRTNFSVVQRTLEVLRRPQASEQGE</sequence>
<dbReference type="InterPro" id="IPR000424">
    <property type="entry name" value="Primosome_PriB/ssb"/>
</dbReference>
<proteinExistence type="predicted"/>
<dbReference type="GO" id="GO:0003697">
    <property type="term" value="F:single-stranded DNA binding"/>
    <property type="evidence" value="ECO:0007669"/>
    <property type="project" value="InterPro"/>
</dbReference>
<gene>
    <name evidence="3" type="ORF">BKA59DRAFT_453416</name>
</gene>
<comment type="caution">
    <text evidence="3">The sequence shown here is derived from an EMBL/GenBank/DDBJ whole genome shotgun (WGS) entry which is preliminary data.</text>
</comment>
<evidence type="ECO:0000313" key="3">
    <source>
        <dbReference type="EMBL" id="KAH7252187.1"/>
    </source>
</evidence>
<dbReference type="Gene3D" id="2.40.50.140">
    <property type="entry name" value="Nucleic acid-binding proteins"/>
    <property type="match status" value="1"/>
</dbReference>
<reference evidence="3" key="1">
    <citation type="journal article" date="2021" name="Nat. Commun.">
        <title>Genetic determinants of endophytism in the Arabidopsis root mycobiome.</title>
        <authorList>
            <person name="Mesny F."/>
            <person name="Miyauchi S."/>
            <person name="Thiergart T."/>
            <person name="Pickel B."/>
            <person name="Atanasova L."/>
            <person name="Karlsson M."/>
            <person name="Huettel B."/>
            <person name="Barry K.W."/>
            <person name="Haridas S."/>
            <person name="Chen C."/>
            <person name="Bauer D."/>
            <person name="Andreopoulos W."/>
            <person name="Pangilinan J."/>
            <person name="LaButti K."/>
            <person name="Riley R."/>
            <person name="Lipzen A."/>
            <person name="Clum A."/>
            <person name="Drula E."/>
            <person name="Henrissat B."/>
            <person name="Kohler A."/>
            <person name="Grigoriev I.V."/>
            <person name="Martin F.M."/>
            <person name="Hacquard S."/>
        </authorList>
    </citation>
    <scope>NUCLEOTIDE SEQUENCE</scope>
    <source>
        <strain evidence="3">MPI-SDFR-AT-0068</strain>
    </source>
</reference>
<evidence type="ECO:0000313" key="4">
    <source>
        <dbReference type="Proteomes" id="UP000813427"/>
    </source>
</evidence>
<name>A0A8K0RY37_9HYPO</name>
<dbReference type="EMBL" id="JAGPXF010000003">
    <property type="protein sequence ID" value="KAH7252187.1"/>
    <property type="molecule type" value="Genomic_DNA"/>
</dbReference>